<comment type="catalytic activity">
    <reaction evidence="1">
        <text>ATP + protein L-histidine = ADP + protein N-phospho-L-histidine.</text>
        <dbReference type="EC" id="2.7.13.3"/>
    </reaction>
</comment>
<dbReference type="SUPFAM" id="SSF47384">
    <property type="entry name" value="Homodimeric domain of signal transducing histidine kinase"/>
    <property type="match status" value="1"/>
</dbReference>
<reference evidence="4 5" key="1">
    <citation type="submission" date="2016-10" db="EMBL/GenBank/DDBJ databases">
        <authorList>
            <person name="de Groot N.N."/>
        </authorList>
    </citation>
    <scope>NUCLEOTIDE SEQUENCE [LARGE SCALE GENOMIC DNA]</scope>
    <source>
        <strain evidence="4 5">CGMCC 1.11156</strain>
    </source>
</reference>
<proteinExistence type="predicted"/>
<dbReference type="STRING" id="1005945.SAMN05216561_106157"/>
<evidence type="ECO:0000256" key="1">
    <source>
        <dbReference type="ARBA" id="ARBA00000085"/>
    </source>
</evidence>
<evidence type="ECO:0000313" key="5">
    <source>
        <dbReference type="Proteomes" id="UP000198649"/>
    </source>
</evidence>
<protein>
    <recommendedName>
        <fullName evidence="3">histidine kinase</fullName>
        <ecNumber evidence="3">2.7.13.3</ecNumber>
    </recommendedName>
</protein>
<dbReference type="Proteomes" id="UP000198649">
    <property type="component" value="Unassembled WGS sequence"/>
</dbReference>
<dbReference type="EC" id="2.7.13.3" evidence="3"/>
<keyword evidence="5" id="KW-1185">Reference proteome</keyword>
<dbReference type="InterPro" id="IPR036097">
    <property type="entry name" value="HisK_dim/P_sf"/>
</dbReference>
<name>A0A1I3GJW9_9ACTN</name>
<sequence length="94" mass="9840">MAAAIRSEQRLTSELAHELRTPLTTLLEMARTAPAVPEIAGMTSCSLAEAVRDALAASGPQGAEVSTDVADHRLAMPVEVALRALAPVVRLPQV</sequence>
<dbReference type="GO" id="GO:0005886">
    <property type="term" value="C:plasma membrane"/>
    <property type="evidence" value="ECO:0007669"/>
    <property type="project" value="UniProtKB-SubCell"/>
</dbReference>
<gene>
    <name evidence="4" type="ORF">SAMN05216561_106157</name>
</gene>
<evidence type="ECO:0000256" key="2">
    <source>
        <dbReference type="ARBA" id="ARBA00004236"/>
    </source>
</evidence>
<dbReference type="EMBL" id="FOQG01000006">
    <property type="protein sequence ID" value="SFI23481.1"/>
    <property type="molecule type" value="Genomic_DNA"/>
</dbReference>
<dbReference type="Gene3D" id="1.10.287.130">
    <property type="match status" value="1"/>
</dbReference>
<comment type="subcellular location">
    <subcellularLocation>
        <location evidence="2">Cell membrane</location>
    </subcellularLocation>
</comment>
<evidence type="ECO:0000256" key="3">
    <source>
        <dbReference type="ARBA" id="ARBA00012438"/>
    </source>
</evidence>
<accession>A0A1I3GJW9</accession>
<dbReference type="AlphaFoldDB" id="A0A1I3GJW9"/>
<dbReference type="GO" id="GO:0000155">
    <property type="term" value="F:phosphorelay sensor kinase activity"/>
    <property type="evidence" value="ECO:0007669"/>
    <property type="project" value="InterPro"/>
</dbReference>
<organism evidence="4 5">
    <name type="scientific">Nocardioides psychrotolerans</name>
    <dbReference type="NCBI Taxonomy" id="1005945"/>
    <lineage>
        <taxon>Bacteria</taxon>
        <taxon>Bacillati</taxon>
        <taxon>Actinomycetota</taxon>
        <taxon>Actinomycetes</taxon>
        <taxon>Propionibacteriales</taxon>
        <taxon>Nocardioidaceae</taxon>
        <taxon>Nocardioides</taxon>
    </lineage>
</organism>
<evidence type="ECO:0000313" key="4">
    <source>
        <dbReference type="EMBL" id="SFI23481.1"/>
    </source>
</evidence>